<dbReference type="CDD" id="cd00022">
    <property type="entry name" value="BIR"/>
    <property type="match status" value="1"/>
</dbReference>
<comment type="caution">
    <text evidence="2">The sequence shown here is derived from an EMBL/GenBank/DDBJ whole genome shotgun (WGS) entry which is preliminary data.</text>
</comment>
<dbReference type="PANTHER" id="PTHR10044">
    <property type="entry name" value="INHIBITOR OF APOPTOSIS"/>
    <property type="match status" value="1"/>
</dbReference>
<evidence type="ECO:0000256" key="1">
    <source>
        <dbReference type="SAM" id="Phobius"/>
    </source>
</evidence>
<dbReference type="PROSITE" id="PS50143">
    <property type="entry name" value="BIR_REPEAT_2"/>
    <property type="match status" value="2"/>
</dbReference>
<proteinExistence type="predicted"/>
<dbReference type="PANTHER" id="PTHR10044:SF139">
    <property type="entry name" value="DEATH-ASSOCIATED INHIBITOR OF APOPTOSIS 2"/>
    <property type="match status" value="1"/>
</dbReference>
<dbReference type="AlphaFoldDB" id="A0A443RWH1"/>
<dbReference type="GO" id="GO:0005737">
    <property type="term" value="C:cytoplasm"/>
    <property type="evidence" value="ECO:0007669"/>
    <property type="project" value="TreeGrafter"/>
</dbReference>
<dbReference type="EMBL" id="NCKV01023259">
    <property type="protein sequence ID" value="RWS19727.1"/>
    <property type="molecule type" value="Genomic_DNA"/>
</dbReference>
<dbReference type="GO" id="GO:0043066">
    <property type="term" value="P:negative regulation of apoptotic process"/>
    <property type="evidence" value="ECO:0007669"/>
    <property type="project" value="TreeGrafter"/>
</dbReference>
<evidence type="ECO:0000313" key="2">
    <source>
        <dbReference type="EMBL" id="RWS19727.1"/>
    </source>
</evidence>
<evidence type="ECO:0000313" key="3">
    <source>
        <dbReference type="Proteomes" id="UP000288716"/>
    </source>
</evidence>
<dbReference type="STRING" id="299467.A0A443RWH1"/>
<evidence type="ECO:0008006" key="4">
    <source>
        <dbReference type="Google" id="ProtNLM"/>
    </source>
</evidence>
<organism evidence="2 3">
    <name type="scientific">Leptotrombidium deliense</name>
    <dbReference type="NCBI Taxonomy" id="299467"/>
    <lineage>
        <taxon>Eukaryota</taxon>
        <taxon>Metazoa</taxon>
        <taxon>Ecdysozoa</taxon>
        <taxon>Arthropoda</taxon>
        <taxon>Chelicerata</taxon>
        <taxon>Arachnida</taxon>
        <taxon>Acari</taxon>
        <taxon>Acariformes</taxon>
        <taxon>Trombidiformes</taxon>
        <taxon>Prostigmata</taxon>
        <taxon>Anystina</taxon>
        <taxon>Parasitengona</taxon>
        <taxon>Trombiculoidea</taxon>
        <taxon>Trombiculidae</taxon>
        <taxon>Leptotrombidium</taxon>
    </lineage>
</organism>
<dbReference type="GO" id="GO:0005634">
    <property type="term" value="C:nucleus"/>
    <property type="evidence" value="ECO:0007669"/>
    <property type="project" value="TreeGrafter"/>
</dbReference>
<dbReference type="InterPro" id="IPR050784">
    <property type="entry name" value="IAP"/>
</dbReference>
<feature type="transmembrane region" description="Helical" evidence="1">
    <location>
        <begin position="38"/>
        <end position="57"/>
    </location>
</feature>
<keyword evidence="1" id="KW-0812">Transmembrane</keyword>
<keyword evidence="1" id="KW-1133">Transmembrane helix</keyword>
<dbReference type="GO" id="GO:0051726">
    <property type="term" value="P:regulation of cell cycle"/>
    <property type="evidence" value="ECO:0007669"/>
    <property type="project" value="TreeGrafter"/>
</dbReference>
<dbReference type="Pfam" id="PF00653">
    <property type="entry name" value="BIR"/>
    <property type="match status" value="2"/>
</dbReference>
<dbReference type="InterPro" id="IPR013083">
    <property type="entry name" value="Znf_RING/FYVE/PHD"/>
</dbReference>
<dbReference type="Gene3D" id="1.10.1170.10">
    <property type="entry name" value="Inhibitor Of Apoptosis Protein (2mihbC-IAP-1), Chain A"/>
    <property type="match status" value="2"/>
</dbReference>
<dbReference type="GO" id="GO:0031398">
    <property type="term" value="P:positive regulation of protein ubiquitination"/>
    <property type="evidence" value="ECO:0007669"/>
    <property type="project" value="TreeGrafter"/>
</dbReference>
<dbReference type="Gene3D" id="3.30.40.10">
    <property type="entry name" value="Zinc/RING finger domain, C3HC4 (zinc finger)"/>
    <property type="match status" value="1"/>
</dbReference>
<dbReference type="OrthoDB" id="6499484at2759"/>
<protein>
    <recommendedName>
        <fullName evidence="4">RING-type domain-containing protein</fullName>
    </recommendedName>
</protein>
<dbReference type="VEuPathDB" id="VectorBase:LDEU012313"/>
<reference evidence="2 3" key="1">
    <citation type="journal article" date="2018" name="Gigascience">
        <title>Genomes of trombidid mites reveal novel predicted allergens and laterally-transferred genes associated with secondary metabolism.</title>
        <authorList>
            <person name="Dong X."/>
            <person name="Chaisiri K."/>
            <person name="Xia D."/>
            <person name="Armstrong S.D."/>
            <person name="Fang Y."/>
            <person name="Donnelly M.J."/>
            <person name="Kadowaki T."/>
            <person name="McGarry J.W."/>
            <person name="Darby A.C."/>
            <person name="Makepeace B.L."/>
        </authorList>
    </citation>
    <scope>NUCLEOTIDE SEQUENCE [LARGE SCALE GENOMIC DNA]</scope>
    <source>
        <strain evidence="2">UoL-UT</strain>
    </source>
</reference>
<name>A0A443RWH1_9ACAR</name>
<keyword evidence="1" id="KW-0472">Membrane</keyword>
<sequence>MSDKIFQHAILSCESVREDSFKDWPIPSPNAFEMARAGFYYCGLVTMAICFSCGVSASNWKEKSPTKLHFQLSPNCPYLNLVDVAIRTPRHVSGYQIRNNEPHTCVPLPQRILNPREKVCNELTIQNPPLRKAVGDFPKLFTAMAIPLTIFVRIDVSENNNILDIESYLILMRSEKHRLQTFLTGGWLHEKPSKEDLAANGFFHLQIPEYTQCAFCLAVIHLWNVTDVRSFHEKTNELCPFVKGDEVGNIPLKKRNSKERLQCVVCLERTRKVVFYPRWHLACCNSCGFNSLLNHCPICKTTIVKKQSIYMP</sequence>
<dbReference type="SMART" id="SM00238">
    <property type="entry name" value="BIR"/>
    <property type="match status" value="2"/>
</dbReference>
<dbReference type="SUPFAM" id="SSF57924">
    <property type="entry name" value="Inhibitor of apoptosis (IAP) repeat"/>
    <property type="match status" value="2"/>
</dbReference>
<dbReference type="GO" id="GO:0043027">
    <property type="term" value="F:cysteine-type endopeptidase inhibitor activity involved in apoptotic process"/>
    <property type="evidence" value="ECO:0007669"/>
    <property type="project" value="TreeGrafter"/>
</dbReference>
<gene>
    <name evidence="2" type="ORF">B4U80_12231</name>
</gene>
<dbReference type="Proteomes" id="UP000288716">
    <property type="component" value="Unassembled WGS sequence"/>
</dbReference>
<keyword evidence="3" id="KW-1185">Reference proteome</keyword>
<accession>A0A443RWH1</accession>
<dbReference type="Pfam" id="PF13920">
    <property type="entry name" value="zf-C3HC4_3"/>
    <property type="match status" value="1"/>
</dbReference>
<dbReference type="InterPro" id="IPR001370">
    <property type="entry name" value="BIR_rpt"/>
</dbReference>
<dbReference type="GO" id="GO:0061630">
    <property type="term" value="F:ubiquitin protein ligase activity"/>
    <property type="evidence" value="ECO:0007669"/>
    <property type="project" value="TreeGrafter"/>
</dbReference>